<keyword evidence="2" id="KW-1185">Reference proteome</keyword>
<dbReference type="Proteomes" id="UP000594014">
    <property type="component" value="Chromosome"/>
</dbReference>
<gene>
    <name evidence="1" type="ORF">FRZ06_06280</name>
</gene>
<organism evidence="1 2">
    <name type="scientific">Anoxybacterium hadale</name>
    <dbReference type="NCBI Taxonomy" id="3408580"/>
    <lineage>
        <taxon>Bacteria</taxon>
        <taxon>Bacillati</taxon>
        <taxon>Bacillota</taxon>
        <taxon>Clostridia</taxon>
        <taxon>Peptostreptococcales</taxon>
        <taxon>Anaerovoracaceae</taxon>
        <taxon>Anoxybacterium</taxon>
    </lineage>
</organism>
<sequence>MNTNLFVGLINNSALLMALIVIYEFSYLLNDRWKRSVPLINGLLIGLIGLAIMSVPLHLKSGILFDTRSILLGVTALTFGAVPSVIAGFMLILYRIYIGGAGVLAGCAIIISSCLIGILWRQFNFSDKKKWKWIHIYLFGVILHIAMLSCVFILPWPQPLEVLTEVSLPIMVLYPFVTVLLSTILFHQKYRKEARMMIDEAEGRYASIFNSNYAVMLLIDPETADIVDANPAAVEFYGWPLETLKKMKISEINTLSEAEVKENLNHSIALKQNHFFFRHKTASEKEIDVEVYSGPLMINGKQINYSIVHDISESAAATKALQESEERFRLLIESAPEAIFIQTDGKFSFLNRFAVSLFGAESEAELIGASVMERFHPEYHAIINERIHQLNEEKKAVPPNEEVFIKLDGTSVDVDVTAVPLHYRSLDGALVFARDITERKRLEHAKNEVEAQLRQQQKLEAIGTLAGGVAHEINNPINGIMNYAQLILDLSESQNESISQYAGEILQETDRVATIVKNLLQFSRQEKQSHSYASIYDIINQTISLINTVVKRDQITLEVDLEDHLPDIKCRSQQIQQVLMNLMTNARDALNEKYQEYDENKIIRLSCTHFFEADRRWMKIIVEDHGNGVPENIREKIFEPFFSTKPKETGTGLGLSISFGIVKDHHGSISIDTKEGCYTKFILILPVDNGWSL</sequence>
<accession>A0ACD1A982</accession>
<name>A0ACD1A982_9FIRM</name>
<reference evidence="1" key="1">
    <citation type="submission" date="2019-08" db="EMBL/GenBank/DDBJ databases">
        <title>Genome sequence of Clostridiales bacterium MT110.</title>
        <authorList>
            <person name="Cao J."/>
        </authorList>
    </citation>
    <scope>NUCLEOTIDE SEQUENCE</scope>
    <source>
        <strain evidence="1">MT110</strain>
    </source>
</reference>
<dbReference type="EMBL" id="CP042469">
    <property type="protein sequence ID" value="QOX62974.1"/>
    <property type="molecule type" value="Genomic_DNA"/>
</dbReference>
<protein>
    <submittedName>
        <fullName evidence="1">PAS domain S-box protein</fullName>
    </submittedName>
</protein>
<evidence type="ECO:0000313" key="1">
    <source>
        <dbReference type="EMBL" id="QOX62974.1"/>
    </source>
</evidence>
<evidence type="ECO:0000313" key="2">
    <source>
        <dbReference type="Proteomes" id="UP000594014"/>
    </source>
</evidence>
<proteinExistence type="predicted"/>